<name>A0A1H2VAL9_9BACL</name>
<evidence type="ECO:0000313" key="1">
    <source>
        <dbReference type="EMBL" id="GLV14861.1"/>
    </source>
</evidence>
<dbReference type="EMBL" id="BSRA01000018">
    <property type="protein sequence ID" value="GLV14861.1"/>
    <property type="molecule type" value="Genomic_DNA"/>
</dbReference>
<reference evidence="1" key="3">
    <citation type="submission" date="2023-02" db="EMBL/GenBank/DDBJ databases">
        <title>Proposal of a novel subspecies: Alicyclobacillus hesperidum subspecies aegle.</title>
        <authorList>
            <person name="Goto K."/>
            <person name="Fujii T."/>
            <person name="Yasui K."/>
            <person name="Mochida K."/>
            <person name="Kato-Tanaka Y."/>
            <person name="Morohoshi S."/>
            <person name="An S.Y."/>
            <person name="Kasai H."/>
            <person name="Yokota A."/>
        </authorList>
    </citation>
    <scope>NUCLEOTIDE SEQUENCE</scope>
    <source>
        <strain evidence="1">DSM 12766</strain>
    </source>
</reference>
<evidence type="ECO:0000313" key="2">
    <source>
        <dbReference type="EMBL" id="SDW64974.1"/>
    </source>
</evidence>
<dbReference type="RefSeq" id="WP_074693254.1">
    <property type="nucleotide sequence ID" value="NZ_BSRA01000018.1"/>
</dbReference>
<keyword evidence="3" id="KW-1185">Reference proteome</keyword>
<reference evidence="2" key="2">
    <citation type="submission" date="2016-10" db="EMBL/GenBank/DDBJ databases">
        <authorList>
            <person name="de Groot N.N."/>
        </authorList>
    </citation>
    <scope>NUCLEOTIDE SEQUENCE [LARGE SCALE GENOMIC DNA]</scope>
    <source>
        <strain evidence="2">DSM 12489</strain>
    </source>
</reference>
<proteinExistence type="predicted"/>
<reference evidence="3" key="1">
    <citation type="submission" date="2016-10" db="EMBL/GenBank/DDBJ databases">
        <authorList>
            <person name="Varghese N."/>
        </authorList>
    </citation>
    <scope>NUCLEOTIDE SEQUENCE [LARGE SCALE GENOMIC DNA]</scope>
    <source>
        <strain evidence="3">DSM 12489</strain>
    </source>
</reference>
<dbReference type="Proteomes" id="UP000182589">
    <property type="component" value="Unassembled WGS sequence"/>
</dbReference>
<protein>
    <submittedName>
        <fullName evidence="2">Uncharacterized protein</fullName>
    </submittedName>
</protein>
<organism evidence="2 3">
    <name type="scientific">Alicyclobacillus hesperidum</name>
    <dbReference type="NCBI Taxonomy" id="89784"/>
    <lineage>
        <taxon>Bacteria</taxon>
        <taxon>Bacillati</taxon>
        <taxon>Bacillota</taxon>
        <taxon>Bacilli</taxon>
        <taxon>Bacillales</taxon>
        <taxon>Alicyclobacillaceae</taxon>
        <taxon>Alicyclobacillus</taxon>
    </lineage>
</organism>
<evidence type="ECO:0000313" key="3">
    <source>
        <dbReference type="Proteomes" id="UP000182589"/>
    </source>
</evidence>
<gene>
    <name evidence="1" type="ORF">Heshes_25450</name>
    <name evidence="2" type="ORF">SAMN04489725_11053</name>
</gene>
<accession>A0A1H2VAL9</accession>
<dbReference type="AlphaFoldDB" id="A0A1H2VAL9"/>
<dbReference type="EMBL" id="FNOJ01000010">
    <property type="protein sequence ID" value="SDW64974.1"/>
    <property type="molecule type" value="Genomic_DNA"/>
</dbReference>
<sequence length="267" mass="28832">MKYKLGLIGFITVTTVSLQALEPKVADASTQVEYAATNVQVSGKESISVQHILANDPWTGKTTSWYPIYYLQKDLQLDGVQTTWNGNTLNVTSIPSGWHVNVSGAPQPGTPPEGQMQFAIGSDQDGFLRAPKLVANDPETGKPTTYVPIYYLDLFLQQRLLMGVSWRGATWVIAAPQDVNRIELIVAPTTVNVGETVTFSGKLVLVGGVGAPHAELSVLGLPSQNQKTIFTNSQGLFSFTTTFARSGFYTIAVGDGLASWQVHVTVK</sequence>
<dbReference type="Proteomes" id="UP001157137">
    <property type="component" value="Unassembled WGS sequence"/>
</dbReference>